<dbReference type="GO" id="GO:0099604">
    <property type="term" value="F:ligand-gated calcium channel activity"/>
    <property type="evidence" value="ECO:0007669"/>
    <property type="project" value="TreeGrafter"/>
</dbReference>
<keyword evidence="4 6" id="KW-0472">Membrane</keyword>
<evidence type="ECO:0000256" key="3">
    <source>
        <dbReference type="ARBA" id="ARBA00022989"/>
    </source>
</evidence>
<evidence type="ECO:0000256" key="5">
    <source>
        <dbReference type="PROSITE-ProRule" id="PRU00339"/>
    </source>
</evidence>
<protein>
    <recommendedName>
        <fullName evidence="7">Ion transport domain-containing protein</fullName>
    </recommendedName>
</protein>
<dbReference type="Gene3D" id="1.10.10.1070">
    <property type="entry name" value="Zinc finger, BED domain-containing"/>
    <property type="match status" value="1"/>
</dbReference>
<dbReference type="InterPro" id="IPR012337">
    <property type="entry name" value="RNaseH-like_sf"/>
</dbReference>
<evidence type="ECO:0000256" key="4">
    <source>
        <dbReference type="ARBA" id="ARBA00023136"/>
    </source>
</evidence>
<feature type="repeat" description="TPR" evidence="5">
    <location>
        <begin position="36"/>
        <end position="69"/>
    </location>
</feature>
<dbReference type="EMBL" id="CAJNOU010001896">
    <property type="protein sequence ID" value="CAF1266238.1"/>
    <property type="molecule type" value="Genomic_DNA"/>
</dbReference>
<proteinExistence type="predicted"/>
<dbReference type="AlphaFoldDB" id="A0A815B5T0"/>
<dbReference type="SUPFAM" id="SSF48452">
    <property type="entry name" value="TPR-like"/>
    <property type="match status" value="1"/>
</dbReference>
<evidence type="ECO:0000313" key="8">
    <source>
        <dbReference type="EMBL" id="CAF1266238.1"/>
    </source>
</evidence>
<keyword evidence="3 6" id="KW-1133">Transmembrane helix</keyword>
<feature type="domain" description="Ion transport" evidence="7">
    <location>
        <begin position="429"/>
        <end position="634"/>
    </location>
</feature>
<dbReference type="PROSITE" id="PS50005">
    <property type="entry name" value="TPR"/>
    <property type="match status" value="1"/>
</dbReference>
<keyword evidence="2 6" id="KW-0812">Transmembrane</keyword>
<feature type="transmembrane region" description="Helical" evidence="6">
    <location>
        <begin position="601"/>
        <end position="626"/>
    </location>
</feature>
<dbReference type="Gene3D" id="1.25.40.10">
    <property type="entry name" value="Tetratricopeptide repeat domain"/>
    <property type="match status" value="1"/>
</dbReference>
<dbReference type="PROSITE" id="PS50293">
    <property type="entry name" value="TPR_REGION"/>
    <property type="match status" value="1"/>
</dbReference>
<organism evidence="8 9">
    <name type="scientific">Rotaria sordida</name>
    <dbReference type="NCBI Taxonomy" id="392033"/>
    <lineage>
        <taxon>Eukaryota</taxon>
        <taxon>Metazoa</taxon>
        <taxon>Spiralia</taxon>
        <taxon>Gnathifera</taxon>
        <taxon>Rotifera</taxon>
        <taxon>Eurotatoria</taxon>
        <taxon>Bdelloidea</taxon>
        <taxon>Philodinida</taxon>
        <taxon>Philodinidae</taxon>
        <taxon>Rotaria</taxon>
    </lineage>
</organism>
<keyword evidence="5" id="KW-0802">TPR repeat</keyword>
<feature type="transmembrane region" description="Helical" evidence="6">
    <location>
        <begin position="658"/>
        <end position="680"/>
    </location>
</feature>
<evidence type="ECO:0000259" key="7">
    <source>
        <dbReference type="Pfam" id="PF00520"/>
    </source>
</evidence>
<feature type="transmembrane region" description="Helical" evidence="6">
    <location>
        <begin position="501"/>
        <end position="519"/>
    </location>
</feature>
<evidence type="ECO:0000313" key="9">
    <source>
        <dbReference type="Proteomes" id="UP000663889"/>
    </source>
</evidence>
<reference evidence="8" key="1">
    <citation type="submission" date="2021-02" db="EMBL/GenBank/DDBJ databases">
        <authorList>
            <person name="Nowell W R."/>
        </authorList>
    </citation>
    <scope>NUCLEOTIDE SEQUENCE</scope>
</reference>
<dbReference type="PANTHER" id="PTHR13800">
    <property type="entry name" value="TRANSIENT RECEPTOR POTENTIAL CATION CHANNEL, SUBFAMILY M, MEMBER 6"/>
    <property type="match status" value="1"/>
</dbReference>
<feature type="transmembrane region" description="Helical" evidence="6">
    <location>
        <begin position="468"/>
        <end position="489"/>
    </location>
</feature>
<dbReference type="InterPro" id="IPR019734">
    <property type="entry name" value="TPR_rpt"/>
</dbReference>
<name>A0A815B5T0_9BILA</name>
<accession>A0A815B5T0</accession>
<dbReference type="Proteomes" id="UP000663889">
    <property type="component" value="Unassembled WGS sequence"/>
</dbReference>
<dbReference type="SUPFAM" id="SSF140996">
    <property type="entry name" value="Hermes dimerisation domain"/>
    <property type="match status" value="1"/>
</dbReference>
<sequence length="806" mass="94040">MGDVHRLLENYEMALSYHQKALNIQESVSCSPLECATIYANIGETYREMKDYATALAFFQKALEIHERNLPNDHPDLAVINHSLAKLYLATREHTTAQWWNTFVRIKDDKGNIIPFVQCTKCLSIFAYESCKTGSSTHKAHAEGCLGRSSPSSSKNQDIIVMMNKDNNSNILADLKSVFTETCAKFCAYDLHPYESIRGHGFQILCQSLLDLARQNFHPIEAADIIPDPMTISRRQNLESTLKRDICTRWNSTYDTLWSVWLNYNDVEQVLASRKEEQYVSNIDSHVFKDITDLLSVFKIGSEKLSADNVSTLHSILPWFYKFRKSCEIKATDRPCIAQLKKKLLTKPDAKLWLTDIHYIATFLHPETKSLPLLNQNERNEIIKTVKKMLNTLANSNVNIDLDIRKESLKKTNNSQSFSYNLHHHKRLATTEIILIVWIFALFCDEIRQIFEIELKSIHSKILAYSSVFWNKLDFLALSLFFIGFILRIWPTTRCFCAARIVLAVDLSLWYIRTLDMFAAIKRLGPKLVMIGEMIHDLKFFMLMLTVFVLAFGVPTYSLVYGVEKFTWHLPRAIINLAYWQIFGELEALDEIEKNYEISGYVMFILLIAYMTVASVLLISLLIAMFSNTFDRLHMDADCIWKFQYYSLVSYYLSRPSLPAPLVIIIHFWRLIVYFLSTYIKLPWFRRKYRKHQNRSKLHIVANYELTRKIESIEDALGNEIYYYFLKTDRKMVDYDIDFDEDRVYSPQEIMLNKVKKLENQVQLIQNQQINMFEYLECLMNGIKKIGGDDIEMPKQYHTVSDISCM</sequence>
<dbReference type="SMART" id="SM00028">
    <property type="entry name" value="TPR"/>
    <property type="match status" value="2"/>
</dbReference>
<evidence type="ECO:0000256" key="6">
    <source>
        <dbReference type="SAM" id="Phobius"/>
    </source>
</evidence>
<dbReference type="PANTHER" id="PTHR13800:SF12">
    <property type="entry name" value="TRANSIENT RECEPTOR POTENTIAL CATION CHANNEL SUBFAMILY M MEMBER-LIKE 2"/>
    <property type="match status" value="1"/>
</dbReference>
<dbReference type="GO" id="GO:0005886">
    <property type="term" value="C:plasma membrane"/>
    <property type="evidence" value="ECO:0007669"/>
    <property type="project" value="TreeGrafter"/>
</dbReference>
<evidence type="ECO:0000256" key="2">
    <source>
        <dbReference type="ARBA" id="ARBA00022692"/>
    </source>
</evidence>
<dbReference type="Pfam" id="PF13424">
    <property type="entry name" value="TPR_12"/>
    <property type="match status" value="1"/>
</dbReference>
<evidence type="ECO:0000256" key="1">
    <source>
        <dbReference type="ARBA" id="ARBA00004141"/>
    </source>
</evidence>
<dbReference type="InterPro" id="IPR050927">
    <property type="entry name" value="TRPM"/>
</dbReference>
<dbReference type="InterPro" id="IPR005821">
    <property type="entry name" value="Ion_trans_dom"/>
</dbReference>
<dbReference type="InterPro" id="IPR011990">
    <property type="entry name" value="TPR-like_helical_dom_sf"/>
</dbReference>
<comment type="caution">
    <text evidence="8">The sequence shown here is derived from an EMBL/GenBank/DDBJ whole genome shotgun (WGS) entry which is preliminary data.</text>
</comment>
<gene>
    <name evidence="8" type="ORF">SEV965_LOCUS24506</name>
</gene>
<feature type="transmembrane region" description="Helical" evidence="6">
    <location>
        <begin position="540"/>
        <end position="563"/>
    </location>
</feature>
<comment type="subcellular location">
    <subcellularLocation>
        <location evidence="1">Membrane</location>
        <topology evidence="1">Multi-pass membrane protein</topology>
    </subcellularLocation>
</comment>
<dbReference type="SUPFAM" id="SSF53098">
    <property type="entry name" value="Ribonuclease H-like"/>
    <property type="match status" value="1"/>
</dbReference>
<dbReference type="Pfam" id="PF00520">
    <property type="entry name" value="Ion_trans"/>
    <property type="match status" value="1"/>
</dbReference>